<gene>
    <name evidence="2" type="ORF">PVAP13_9KG338000</name>
</gene>
<dbReference type="Proteomes" id="UP000823388">
    <property type="component" value="Chromosome 9K"/>
</dbReference>
<accession>A0A8T0NRL7</accession>
<evidence type="ECO:0000313" key="2">
    <source>
        <dbReference type="EMBL" id="KAG2550652.1"/>
    </source>
</evidence>
<evidence type="ECO:0000313" key="3">
    <source>
        <dbReference type="Proteomes" id="UP000823388"/>
    </source>
</evidence>
<comment type="caution">
    <text evidence="2">The sequence shown here is derived from an EMBL/GenBank/DDBJ whole genome shotgun (WGS) entry which is preliminary data.</text>
</comment>
<keyword evidence="1" id="KW-0732">Signal</keyword>
<proteinExistence type="predicted"/>
<keyword evidence="3" id="KW-1185">Reference proteome</keyword>
<feature type="signal peptide" evidence="1">
    <location>
        <begin position="1"/>
        <end position="28"/>
    </location>
</feature>
<evidence type="ECO:0000256" key="1">
    <source>
        <dbReference type="SAM" id="SignalP"/>
    </source>
</evidence>
<organism evidence="2 3">
    <name type="scientific">Panicum virgatum</name>
    <name type="common">Blackwell switchgrass</name>
    <dbReference type="NCBI Taxonomy" id="38727"/>
    <lineage>
        <taxon>Eukaryota</taxon>
        <taxon>Viridiplantae</taxon>
        <taxon>Streptophyta</taxon>
        <taxon>Embryophyta</taxon>
        <taxon>Tracheophyta</taxon>
        <taxon>Spermatophyta</taxon>
        <taxon>Magnoliopsida</taxon>
        <taxon>Liliopsida</taxon>
        <taxon>Poales</taxon>
        <taxon>Poaceae</taxon>
        <taxon>PACMAD clade</taxon>
        <taxon>Panicoideae</taxon>
        <taxon>Panicodae</taxon>
        <taxon>Paniceae</taxon>
        <taxon>Panicinae</taxon>
        <taxon>Panicum</taxon>
        <taxon>Panicum sect. Hiantes</taxon>
    </lineage>
</organism>
<feature type="chain" id="PRO_5035865999" evidence="1">
    <location>
        <begin position="29"/>
        <end position="140"/>
    </location>
</feature>
<protein>
    <submittedName>
        <fullName evidence="2">Uncharacterized protein</fullName>
    </submittedName>
</protein>
<name>A0A8T0NRL7_PANVG</name>
<dbReference type="AlphaFoldDB" id="A0A8T0NRL7"/>
<dbReference type="EMBL" id="CM029053">
    <property type="protein sequence ID" value="KAG2550652.1"/>
    <property type="molecule type" value="Genomic_DNA"/>
</dbReference>
<sequence>MAQRRTTIVLNMALFALLSFTLYFQARGEGALGPAASGQGTDTAEFVLLEPIPERLLLAATAGAVNATDPDTQLTELTCLQCNCCLKNTNPQVCLTTCCYQRICGESVFSIPEVVSCGCNHCVPPPSHHSHRPSLPPRTN</sequence>
<reference evidence="2 3" key="1">
    <citation type="submission" date="2020-05" db="EMBL/GenBank/DDBJ databases">
        <title>WGS assembly of Panicum virgatum.</title>
        <authorList>
            <person name="Lovell J.T."/>
            <person name="Jenkins J."/>
            <person name="Shu S."/>
            <person name="Juenger T.E."/>
            <person name="Schmutz J."/>
        </authorList>
    </citation>
    <scope>NUCLEOTIDE SEQUENCE [LARGE SCALE GENOMIC DNA]</scope>
    <source>
        <strain evidence="3">cv. AP13</strain>
    </source>
</reference>